<accession>A0A151HHN2</accession>
<organism evidence="1 2">
    <name type="scientific">Toxoplasma gondii TgCatPRC2</name>
    <dbReference type="NCBI Taxonomy" id="1130821"/>
    <lineage>
        <taxon>Eukaryota</taxon>
        <taxon>Sar</taxon>
        <taxon>Alveolata</taxon>
        <taxon>Apicomplexa</taxon>
        <taxon>Conoidasida</taxon>
        <taxon>Coccidia</taxon>
        <taxon>Eucoccidiorida</taxon>
        <taxon>Eimeriorina</taxon>
        <taxon>Sarcocystidae</taxon>
        <taxon>Toxoplasma</taxon>
    </lineage>
</organism>
<dbReference type="VEuPathDB" id="ToxoDB:TGPRC2_286570"/>
<protein>
    <submittedName>
        <fullName evidence="1">Uncharacterized protein</fullName>
    </submittedName>
</protein>
<reference evidence="2" key="1">
    <citation type="submission" date="2016-03" db="EMBL/GenBank/DDBJ databases">
        <authorList>
            <person name="Sibley D."/>
            <person name="Venepally P."/>
            <person name="Karamycheva S."/>
            <person name="Hadjithomas M."/>
            <person name="Khan A."/>
            <person name="Brunk B."/>
            <person name="Roos D."/>
            <person name="Caler E."/>
            <person name="Lorenzi H."/>
        </authorList>
    </citation>
    <scope>NUCLEOTIDE SEQUENCE [LARGE SCALE GENOMIC DNA]</scope>
    <source>
        <strain evidence="2">TgCatPRC2</strain>
    </source>
</reference>
<comment type="caution">
    <text evidence="1">The sequence shown here is derived from an EMBL/GenBank/DDBJ whole genome shotgun (WGS) entry which is preliminary data.</text>
</comment>
<evidence type="ECO:0000313" key="1">
    <source>
        <dbReference type="EMBL" id="KYK68872.1"/>
    </source>
</evidence>
<dbReference type="EMBL" id="AHZP02000988">
    <property type="protein sequence ID" value="KYK68872.1"/>
    <property type="molecule type" value="Genomic_DNA"/>
</dbReference>
<gene>
    <name evidence="1" type="ORF">TGPRC2_286570</name>
</gene>
<sequence>MTDTRNRGSATNARTGVQQSLKGRAFGSRLRICGAVSDHNQRERRPSLCCLCSSLDSVSARTFGYLDEHRHLLTSNSIRLKGHMLISRQSWIPISIVTNRRSA</sequence>
<dbReference type="OrthoDB" id="10329968at2759"/>
<proteinExistence type="predicted"/>
<name>A0A151HHN2_TOXGO</name>
<evidence type="ECO:0000313" key="2">
    <source>
        <dbReference type="Proteomes" id="UP000075225"/>
    </source>
</evidence>
<dbReference type="AlphaFoldDB" id="A0A151HHN2"/>
<dbReference type="Proteomes" id="UP000075225">
    <property type="component" value="Unassembled WGS sequence"/>
</dbReference>